<reference evidence="1 2" key="1">
    <citation type="submission" date="2017-10" db="EMBL/GenBank/DDBJ databases">
        <title>A novel species of cold-tolerant Malassezia isolated from bats.</title>
        <authorList>
            <person name="Lorch J.M."/>
            <person name="Palmer J.M."/>
            <person name="Vanderwolf K.J."/>
            <person name="Schmidt K.Z."/>
            <person name="Verant M.L."/>
            <person name="Weller T.J."/>
            <person name="Blehert D.S."/>
        </authorList>
    </citation>
    <scope>NUCLEOTIDE SEQUENCE [LARGE SCALE GENOMIC DNA]</scope>
    <source>
        <strain evidence="1 2">NWHC:44797-103</strain>
    </source>
</reference>
<proteinExistence type="predicted"/>
<accession>A0A2N1JFE9</accession>
<name>A0A2N1JFE9_9BASI</name>
<dbReference type="UniPathway" id="UPA00344"/>
<dbReference type="SUPFAM" id="SSF55040">
    <property type="entry name" value="Molybdenum cofactor biosynthesis protein C, MoaC"/>
    <property type="match status" value="1"/>
</dbReference>
<sequence>MASLAQRAVGTSARHARHYTYRAEATARIAFRGKLTHECIGMARGAGLVGAKHAFVAIPTCTPSAVEHVTVEIRESSASDEQQEPRELRAQTERAAHSTAGGFSAAALLDPDAWIADNTESSTGEAPLPSALRAPEVSPNTIHVACCVTSSTSAPKTHALAGCMQASLALFSILQHDPNGAPSIVSIHTT</sequence>
<dbReference type="Gene3D" id="3.30.70.640">
    <property type="entry name" value="Molybdopterin cofactor biosynthesis C (MoaC) domain"/>
    <property type="match status" value="1"/>
</dbReference>
<dbReference type="Proteomes" id="UP000232875">
    <property type="component" value="Unassembled WGS sequence"/>
</dbReference>
<dbReference type="EMBL" id="KZ454988">
    <property type="protein sequence ID" value="PKI85278.1"/>
    <property type="molecule type" value="Genomic_DNA"/>
</dbReference>
<gene>
    <name evidence="1" type="ORF">MVES_001302</name>
</gene>
<dbReference type="GO" id="GO:0006777">
    <property type="term" value="P:Mo-molybdopterin cofactor biosynthetic process"/>
    <property type="evidence" value="ECO:0007669"/>
    <property type="project" value="InterPro"/>
</dbReference>
<keyword evidence="2" id="KW-1185">Reference proteome</keyword>
<evidence type="ECO:0000313" key="2">
    <source>
        <dbReference type="Proteomes" id="UP000232875"/>
    </source>
</evidence>
<protein>
    <submittedName>
        <fullName evidence="1">Uncharacterized protein</fullName>
    </submittedName>
</protein>
<organism evidence="1 2">
    <name type="scientific">Malassezia vespertilionis</name>
    <dbReference type="NCBI Taxonomy" id="2020962"/>
    <lineage>
        <taxon>Eukaryota</taxon>
        <taxon>Fungi</taxon>
        <taxon>Dikarya</taxon>
        <taxon>Basidiomycota</taxon>
        <taxon>Ustilaginomycotina</taxon>
        <taxon>Malasseziomycetes</taxon>
        <taxon>Malasseziales</taxon>
        <taxon>Malasseziaceae</taxon>
        <taxon>Malassezia</taxon>
    </lineage>
</organism>
<evidence type="ECO:0000313" key="1">
    <source>
        <dbReference type="EMBL" id="PKI85278.1"/>
    </source>
</evidence>
<dbReference type="AlphaFoldDB" id="A0A2N1JFE9"/>
<dbReference type="InterPro" id="IPR036522">
    <property type="entry name" value="MoaC_sf"/>
</dbReference>